<gene>
    <name evidence="1" type="ORF">A3H61_04275</name>
</gene>
<accession>A0A1G2ABC9</accession>
<comment type="caution">
    <text evidence="1">The sequence shown here is derived from an EMBL/GenBank/DDBJ whole genome shotgun (WGS) entry which is preliminary data.</text>
</comment>
<dbReference type="EMBL" id="MHJU01000003">
    <property type="protein sequence ID" value="OGY74122.1"/>
    <property type="molecule type" value="Genomic_DNA"/>
</dbReference>
<protein>
    <recommendedName>
        <fullName evidence="3">WLM domain-containing protein</fullName>
    </recommendedName>
</protein>
<dbReference type="Proteomes" id="UP000178315">
    <property type="component" value="Unassembled WGS sequence"/>
</dbReference>
<dbReference type="AlphaFoldDB" id="A0A1G2ABC9"/>
<proteinExistence type="predicted"/>
<evidence type="ECO:0000313" key="1">
    <source>
        <dbReference type="EMBL" id="OGY74122.1"/>
    </source>
</evidence>
<evidence type="ECO:0008006" key="3">
    <source>
        <dbReference type="Google" id="ProtNLM"/>
    </source>
</evidence>
<name>A0A1G2ABC9_9BACT</name>
<reference evidence="1 2" key="1">
    <citation type="journal article" date="2016" name="Nat. Commun.">
        <title>Thousands of microbial genomes shed light on interconnected biogeochemical processes in an aquifer system.</title>
        <authorList>
            <person name="Anantharaman K."/>
            <person name="Brown C.T."/>
            <person name="Hug L.A."/>
            <person name="Sharon I."/>
            <person name="Castelle C.J."/>
            <person name="Probst A.J."/>
            <person name="Thomas B.C."/>
            <person name="Singh A."/>
            <person name="Wilkins M.J."/>
            <person name="Karaoz U."/>
            <person name="Brodie E.L."/>
            <person name="Williams K.H."/>
            <person name="Hubbard S.S."/>
            <person name="Banfield J.F."/>
        </authorList>
    </citation>
    <scope>NUCLEOTIDE SEQUENCE [LARGE SCALE GENOMIC DNA]</scope>
</reference>
<sequence>MPHDQEKEILFAFNHASEVLKLRDFTFRPMLGRKSAVADIKRAYRLGHTNLKTKIVTVDIYTARLRKPKKMSAILAVIAHEFAHHEKKPYRQKYRGRWINRIHYPSFYRQVKKNMEKFKKDAVLGRYFKF</sequence>
<evidence type="ECO:0000313" key="2">
    <source>
        <dbReference type="Proteomes" id="UP000178315"/>
    </source>
</evidence>
<organism evidence="1 2">
    <name type="scientific">Candidatus Jacksonbacteria bacterium RIFCSPLOWO2_02_FULL_44_20</name>
    <dbReference type="NCBI Taxonomy" id="1798460"/>
    <lineage>
        <taxon>Bacteria</taxon>
        <taxon>Candidatus Jacksoniibacteriota</taxon>
    </lineage>
</organism>